<evidence type="ECO:0000313" key="2">
    <source>
        <dbReference type="Proteomes" id="UP001064048"/>
    </source>
</evidence>
<evidence type="ECO:0000313" key="1">
    <source>
        <dbReference type="EMBL" id="KAI8432246.1"/>
    </source>
</evidence>
<keyword evidence="2" id="KW-1185">Reference proteome</keyword>
<dbReference type="Proteomes" id="UP001064048">
    <property type="component" value="Chromosome 7"/>
</dbReference>
<proteinExistence type="predicted"/>
<accession>A0ACC0K756</accession>
<name>A0ACC0K756_CHOFU</name>
<reference evidence="1 2" key="1">
    <citation type="journal article" date="2022" name="Genome Biol. Evol.">
        <title>The Spruce Budworm Genome: Reconstructing the Evolutionary History of Antifreeze Proteins.</title>
        <authorList>
            <person name="Beliveau C."/>
            <person name="Gagne P."/>
            <person name="Picq S."/>
            <person name="Vernygora O."/>
            <person name="Keeling C.I."/>
            <person name="Pinkney K."/>
            <person name="Doucet D."/>
            <person name="Wen F."/>
            <person name="Johnston J.S."/>
            <person name="Maaroufi H."/>
            <person name="Boyle B."/>
            <person name="Laroche J."/>
            <person name="Dewar K."/>
            <person name="Juretic N."/>
            <person name="Blackburn G."/>
            <person name="Nisole A."/>
            <person name="Brunet B."/>
            <person name="Brandao M."/>
            <person name="Lumley L."/>
            <person name="Duan J."/>
            <person name="Quan G."/>
            <person name="Lucarotti C.J."/>
            <person name="Roe A.D."/>
            <person name="Sperling F.A.H."/>
            <person name="Levesque R.C."/>
            <person name="Cusson M."/>
        </authorList>
    </citation>
    <scope>NUCLEOTIDE SEQUENCE [LARGE SCALE GENOMIC DNA]</scope>
    <source>
        <strain evidence="1">Glfc:IPQL:Cfum</strain>
    </source>
</reference>
<sequence length="434" mass="48636">MMGEGEMGYGDYYNYEGGWAAPEYYDPNYQMRQSQEEDYRYNSYARGVEGRSTCHASVCEAFTIIPKSSSPGREMKCEEGERSPPPLLPPASLLAWSPILLPPWGPAFLPALYPAAFRSAFPGLLDSMKMPGQRPGFQISDILGLNEGKGLEPSPGAGPVELPPYAPPHHYPHELLRHHQPWLSLDHHDNSILGQQASPDSTSRASELSYVGASASSPPAADPRHDQDDHDNEHDLDQDDDDHDHDQINNNSSDPSMVHKKRKRRVLFSKAQTYELERRFRQQRYLSAPEREHLASLIRLTPTQVKIWFQNHRYKTKRAVQEKGAHDLNIGGLSSPRRVAVPVLVKDGRPCLGKPEGLPPLSMALPPYQPLHHQPPVSAHGPQPAPFCRKSTLCLHVIEGILRVIKANGNSTRALLILMLKEPKYELDINHQNV</sequence>
<gene>
    <name evidence="1" type="ORF">MSG28_004688</name>
</gene>
<organism evidence="1 2">
    <name type="scientific">Choristoneura fumiferana</name>
    <name type="common">Spruce budworm moth</name>
    <name type="synonym">Archips fumiferana</name>
    <dbReference type="NCBI Taxonomy" id="7141"/>
    <lineage>
        <taxon>Eukaryota</taxon>
        <taxon>Metazoa</taxon>
        <taxon>Ecdysozoa</taxon>
        <taxon>Arthropoda</taxon>
        <taxon>Hexapoda</taxon>
        <taxon>Insecta</taxon>
        <taxon>Pterygota</taxon>
        <taxon>Neoptera</taxon>
        <taxon>Endopterygota</taxon>
        <taxon>Lepidoptera</taxon>
        <taxon>Glossata</taxon>
        <taxon>Ditrysia</taxon>
        <taxon>Tortricoidea</taxon>
        <taxon>Tortricidae</taxon>
        <taxon>Tortricinae</taxon>
        <taxon>Choristoneura</taxon>
    </lineage>
</organism>
<dbReference type="EMBL" id="CM046107">
    <property type="protein sequence ID" value="KAI8432246.1"/>
    <property type="molecule type" value="Genomic_DNA"/>
</dbReference>
<comment type="caution">
    <text evidence="1">The sequence shown here is derived from an EMBL/GenBank/DDBJ whole genome shotgun (WGS) entry which is preliminary data.</text>
</comment>
<protein>
    <submittedName>
        <fullName evidence="1">Uncharacterized protein</fullName>
    </submittedName>
</protein>